<accession>A0AAX6HFH1</accession>
<comment type="caution">
    <text evidence="1">The sequence shown here is derived from an EMBL/GenBank/DDBJ whole genome shotgun (WGS) entry which is preliminary data.</text>
</comment>
<keyword evidence="2" id="KW-1185">Reference proteome</keyword>
<reference evidence="1" key="2">
    <citation type="submission" date="2023-04" db="EMBL/GenBank/DDBJ databases">
        <authorList>
            <person name="Bruccoleri R.E."/>
            <person name="Oakeley E.J."/>
            <person name="Faust A.-M."/>
            <person name="Dessus-Babus S."/>
            <person name="Altorfer M."/>
            <person name="Burckhardt D."/>
            <person name="Oertli M."/>
            <person name="Naumann U."/>
            <person name="Petersen F."/>
            <person name="Wong J."/>
        </authorList>
    </citation>
    <scope>NUCLEOTIDE SEQUENCE</scope>
    <source>
        <strain evidence="1">GSM-AAB239-AS_SAM_17_03QT</strain>
        <tissue evidence="1">Leaf</tissue>
    </source>
</reference>
<proteinExistence type="predicted"/>
<dbReference type="AlphaFoldDB" id="A0AAX6HFH1"/>
<gene>
    <name evidence="1" type="ORF">M6B38_315785</name>
</gene>
<dbReference type="Proteomes" id="UP001140949">
    <property type="component" value="Unassembled WGS sequence"/>
</dbReference>
<evidence type="ECO:0000313" key="1">
    <source>
        <dbReference type="EMBL" id="KAJ6839165.1"/>
    </source>
</evidence>
<protein>
    <submittedName>
        <fullName evidence="1">Uncharacterized protein</fullName>
    </submittedName>
</protein>
<sequence length="67" mass="6765">MVGEGEVTSTPDLGILTRGKLERRDGAGLTGVAPIWNGEDGALLAARSRQPRAGGARVAGWSTCSGG</sequence>
<organism evidence="1 2">
    <name type="scientific">Iris pallida</name>
    <name type="common">Sweet iris</name>
    <dbReference type="NCBI Taxonomy" id="29817"/>
    <lineage>
        <taxon>Eukaryota</taxon>
        <taxon>Viridiplantae</taxon>
        <taxon>Streptophyta</taxon>
        <taxon>Embryophyta</taxon>
        <taxon>Tracheophyta</taxon>
        <taxon>Spermatophyta</taxon>
        <taxon>Magnoliopsida</taxon>
        <taxon>Liliopsida</taxon>
        <taxon>Asparagales</taxon>
        <taxon>Iridaceae</taxon>
        <taxon>Iridoideae</taxon>
        <taxon>Irideae</taxon>
        <taxon>Iris</taxon>
    </lineage>
</organism>
<name>A0AAX6HFH1_IRIPA</name>
<evidence type="ECO:0000313" key="2">
    <source>
        <dbReference type="Proteomes" id="UP001140949"/>
    </source>
</evidence>
<dbReference type="EMBL" id="JANAVB010010198">
    <property type="protein sequence ID" value="KAJ6839165.1"/>
    <property type="molecule type" value="Genomic_DNA"/>
</dbReference>
<reference evidence="1" key="1">
    <citation type="journal article" date="2023" name="GigaByte">
        <title>Genome assembly of the bearded iris, Iris pallida Lam.</title>
        <authorList>
            <person name="Bruccoleri R.E."/>
            <person name="Oakeley E.J."/>
            <person name="Faust A.M.E."/>
            <person name="Altorfer M."/>
            <person name="Dessus-Babus S."/>
            <person name="Burckhardt D."/>
            <person name="Oertli M."/>
            <person name="Naumann U."/>
            <person name="Petersen F."/>
            <person name="Wong J."/>
        </authorList>
    </citation>
    <scope>NUCLEOTIDE SEQUENCE</scope>
    <source>
        <strain evidence="1">GSM-AAB239-AS_SAM_17_03QT</strain>
    </source>
</reference>